<keyword evidence="2" id="KW-1133">Transmembrane helix</keyword>
<dbReference type="Gene3D" id="3.30.479.30">
    <property type="entry name" value="Band 7 domain"/>
    <property type="match status" value="1"/>
</dbReference>
<dbReference type="AlphaFoldDB" id="A0A7X9ILN8"/>
<proteinExistence type="predicted"/>
<reference evidence="4 5" key="1">
    <citation type="journal article" date="2020" name="Biotechnol. Biofuels">
        <title>New insights from the biogas microbiome by comprehensive genome-resolved metagenomics of nearly 1600 species originating from multiple anaerobic digesters.</title>
        <authorList>
            <person name="Campanaro S."/>
            <person name="Treu L."/>
            <person name="Rodriguez-R L.M."/>
            <person name="Kovalovszki A."/>
            <person name="Ziels R.M."/>
            <person name="Maus I."/>
            <person name="Zhu X."/>
            <person name="Kougias P.G."/>
            <person name="Basile A."/>
            <person name="Luo G."/>
            <person name="Schluter A."/>
            <person name="Konstantinidis K.T."/>
            <person name="Angelidaki I."/>
        </authorList>
    </citation>
    <scope>NUCLEOTIDE SEQUENCE [LARGE SCALE GENOMIC DNA]</scope>
    <source>
        <strain evidence="4">AS27yjCOA_65</strain>
    </source>
</reference>
<evidence type="ECO:0000256" key="2">
    <source>
        <dbReference type="SAM" id="Phobius"/>
    </source>
</evidence>
<evidence type="ECO:0000256" key="1">
    <source>
        <dbReference type="SAM" id="Coils"/>
    </source>
</evidence>
<dbReference type="Pfam" id="PF01145">
    <property type="entry name" value="Band_7"/>
    <property type="match status" value="1"/>
</dbReference>
<keyword evidence="2" id="KW-0812">Transmembrane</keyword>
<dbReference type="SUPFAM" id="SSF117892">
    <property type="entry name" value="Band 7/SPFH domain"/>
    <property type="match status" value="1"/>
</dbReference>
<accession>A0A7X9ILN8</accession>
<organism evidence="4 5">
    <name type="scientific">SAR324 cluster bacterium</name>
    <dbReference type="NCBI Taxonomy" id="2024889"/>
    <lineage>
        <taxon>Bacteria</taxon>
        <taxon>Deltaproteobacteria</taxon>
        <taxon>SAR324 cluster</taxon>
    </lineage>
</organism>
<dbReference type="Proteomes" id="UP000524246">
    <property type="component" value="Unassembled WGS sequence"/>
</dbReference>
<feature type="domain" description="Band 7" evidence="3">
    <location>
        <begin position="42"/>
        <end position="248"/>
    </location>
</feature>
<feature type="coiled-coil region" evidence="1">
    <location>
        <begin position="230"/>
        <end position="308"/>
    </location>
</feature>
<sequence>MATENSVKKSDFRLKDFLKSTLFLVILLIGGLAGLYYTFGAVIPPGYMAVRQITFGPGQGFSRKGLGPGYHWTIPFYSKIHLIPSTIQVLNFHYGQAGYGEPGPLEIKTSDGADVSVDITVLSRFYQKPSEEKGKEHGGPADLITNVGASEERWKNQIVGVASDELKQGLSSLLTGEFYNPHKREEALRLAYSRMNERLKAFGISIEAVLLRRYIYRDPRIDDAIFNKNLQDQEKNLKEVSGQLAEAQAKLEREAAEWDAKNATLKVEGENQSRILRSEGALLQAQAEAEADLRVAKAQAEVDRLKAHALSQSVGAGVYVARETAPIIESLKGGIVSGVDPYDLKIWAEKLGVDRK</sequence>
<comment type="caution">
    <text evidence="4">The sequence shown here is derived from an EMBL/GenBank/DDBJ whole genome shotgun (WGS) entry which is preliminary data.</text>
</comment>
<dbReference type="InterPro" id="IPR036013">
    <property type="entry name" value="Band_7/SPFH_dom_sf"/>
</dbReference>
<gene>
    <name evidence="4" type="ORF">GYA55_08495</name>
</gene>
<keyword evidence="1" id="KW-0175">Coiled coil</keyword>
<evidence type="ECO:0000313" key="5">
    <source>
        <dbReference type="Proteomes" id="UP000524246"/>
    </source>
</evidence>
<dbReference type="InterPro" id="IPR001107">
    <property type="entry name" value="Band_7"/>
</dbReference>
<dbReference type="EMBL" id="JAAZON010000376">
    <property type="protein sequence ID" value="NMC63195.1"/>
    <property type="molecule type" value="Genomic_DNA"/>
</dbReference>
<evidence type="ECO:0000313" key="4">
    <source>
        <dbReference type="EMBL" id="NMC63195.1"/>
    </source>
</evidence>
<protein>
    <recommendedName>
        <fullName evidence="3">Band 7 domain-containing protein</fullName>
    </recommendedName>
</protein>
<evidence type="ECO:0000259" key="3">
    <source>
        <dbReference type="Pfam" id="PF01145"/>
    </source>
</evidence>
<feature type="transmembrane region" description="Helical" evidence="2">
    <location>
        <begin position="21"/>
        <end position="39"/>
    </location>
</feature>
<name>A0A7X9ILN8_9DELT</name>
<keyword evidence="2" id="KW-0472">Membrane</keyword>